<dbReference type="Gene3D" id="2.10.250.10">
    <property type="entry name" value="Calreticulin/calnexin, P domain"/>
    <property type="match status" value="1"/>
</dbReference>
<dbReference type="GO" id="GO:0030246">
    <property type="term" value="F:carbohydrate binding"/>
    <property type="evidence" value="ECO:0007669"/>
    <property type="project" value="UniProtKB-KW"/>
</dbReference>
<evidence type="ECO:0000256" key="11">
    <source>
        <dbReference type="SAM" id="MobiDB-lite"/>
    </source>
</evidence>
<proteinExistence type="inferred from homology"/>
<keyword evidence="4" id="KW-0430">Lectin</keyword>
<feature type="region of interest" description="Disordered" evidence="11">
    <location>
        <begin position="201"/>
        <end position="290"/>
    </location>
</feature>
<evidence type="ECO:0000256" key="10">
    <source>
        <dbReference type="RuleBase" id="RU362126"/>
    </source>
</evidence>
<evidence type="ECO:0000256" key="5">
    <source>
        <dbReference type="ARBA" id="ARBA00022824"/>
    </source>
</evidence>
<dbReference type="EMBL" id="CAUOFW020002303">
    <property type="protein sequence ID" value="CAK9152908.1"/>
    <property type="molecule type" value="Genomic_DNA"/>
</dbReference>
<dbReference type="Proteomes" id="UP001642360">
    <property type="component" value="Unassembled WGS sequence"/>
</dbReference>
<feature type="compositionally biased region" description="Basic and acidic residues" evidence="11">
    <location>
        <begin position="201"/>
        <end position="222"/>
    </location>
</feature>
<evidence type="ECO:0000256" key="6">
    <source>
        <dbReference type="ARBA" id="ARBA00022833"/>
    </source>
</evidence>
<evidence type="ECO:0000256" key="1">
    <source>
        <dbReference type="ARBA" id="ARBA00004240"/>
    </source>
</evidence>
<comment type="subcellular location">
    <subcellularLocation>
        <location evidence="1">Endoplasmic reticulum</location>
    </subcellularLocation>
</comment>
<dbReference type="GO" id="GO:0046872">
    <property type="term" value="F:metal ion binding"/>
    <property type="evidence" value="ECO:0007669"/>
    <property type="project" value="UniProtKB-KW"/>
</dbReference>
<accession>A0ABC8SCY4</accession>
<keyword evidence="8 10" id="KW-0143">Chaperone</keyword>
<keyword evidence="5 10" id="KW-0256">Endoplasmic reticulum</keyword>
<name>A0ABC8SCY4_9AQUA</name>
<evidence type="ECO:0000256" key="7">
    <source>
        <dbReference type="ARBA" id="ARBA00022837"/>
    </source>
</evidence>
<organism evidence="12 13">
    <name type="scientific">Ilex paraguariensis</name>
    <name type="common">yerba mate</name>
    <dbReference type="NCBI Taxonomy" id="185542"/>
    <lineage>
        <taxon>Eukaryota</taxon>
        <taxon>Viridiplantae</taxon>
        <taxon>Streptophyta</taxon>
        <taxon>Embryophyta</taxon>
        <taxon>Tracheophyta</taxon>
        <taxon>Spermatophyta</taxon>
        <taxon>Magnoliopsida</taxon>
        <taxon>eudicotyledons</taxon>
        <taxon>Gunneridae</taxon>
        <taxon>Pentapetalae</taxon>
        <taxon>asterids</taxon>
        <taxon>campanulids</taxon>
        <taxon>Aquifoliales</taxon>
        <taxon>Aquifoliaceae</taxon>
        <taxon>Ilex</taxon>
    </lineage>
</organism>
<sequence length="301" mass="34557">MFGPDICGDSTKKVHAIVSYNGSNYFLKKDVPCATDRLTHVYTFILKPDATYTILIDNVEKRYGSLYSDWKILPAKKIKDPEAKKPDDWGDQQYIPDPEDKKPEPEDWDDEEDGEWTPPKTVNPKYKGPLKQKSIKNPNYMGEWKAPMIDNPDFKDEPDIYVYHHLRYVRIELWQVKSGTLFDNVLVCDDPEYAKQLAEDTWGKHKDAEQIAFDEAEKRREEEESMSDPVGSDEDEDVGDAEGDGYDEEASKETDRDGWAADDAHSPHSTTEEREKETNSPQPQSALPDTLYLFLSFSLSS</sequence>
<dbReference type="SUPFAM" id="SSF63887">
    <property type="entry name" value="P-domain of calnexin/calreticulin"/>
    <property type="match status" value="1"/>
</dbReference>
<comment type="function">
    <text evidence="9">Molecular calcium-binding chaperone promoting folding, oligomeric assembly and quality control in the ER via the calreticulin/calnexin cycle. This lectin may interact transiently with almost all of the monoglucosylated glycoproteins that are synthesized in the ER.</text>
</comment>
<keyword evidence="3" id="KW-0479">Metal-binding</keyword>
<dbReference type="InterPro" id="IPR013320">
    <property type="entry name" value="ConA-like_dom_sf"/>
</dbReference>
<comment type="caution">
    <text evidence="12">The sequence shown here is derived from an EMBL/GenBank/DDBJ whole genome shotgun (WGS) entry which is preliminary data.</text>
</comment>
<evidence type="ECO:0000256" key="9">
    <source>
        <dbReference type="ARBA" id="ARBA00037091"/>
    </source>
</evidence>
<evidence type="ECO:0000256" key="2">
    <source>
        <dbReference type="ARBA" id="ARBA00010983"/>
    </source>
</evidence>
<evidence type="ECO:0000256" key="8">
    <source>
        <dbReference type="ARBA" id="ARBA00023186"/>
    </source>
</evidence>
<dbReference type="PRINTS" id="PR00626">
    <property type="entry name" value="CALRETICULIN"/>
</dbReference>
<keyword evidence="13" id="KW-1185">Reference proteome</keyword>
<evidence type="ECO:0000256" key="4">
    <source>
        <dbReference type="ARBA" id="ARBA00022734"/>
    </source>
</evidence>
<evidence type="ECO:0008006" key="14">
    <source>
        <dbReference type="Google" id="ProtNLM"/>
    </source>
</evidence>
<feature type="compositionally biased region" description="Acidic residues" evidence="11">
    <location>
        <begin position="106"/>
        <end position="115"/>
    </location>
</feature>
<gene>
    <name evidence="12" type="ORF">ILEXP_LOCUS21135</name>
</gene>
<feature type="compositionally biased region" description="Acidic residues" evidence="11">
    <location>
        <begin position="223"/>
        <end position="248"/>
    </location>
</feature>
<evidence type="ECO:0000313" key="12">
    <source>
        <dbReference type="EMBL" id="CAK9152908.1"/>
    </source>
</evidence>
<dbReference type="InterPro" id="IPR009033">
    <property type="entry name" value="Calreticulin/calnexin_P_dom_sf"/>
</dbReference>
<evidence type="ECO:0000313" key="13">
    <source>
        <dbReference type="Proteomes" id="UP001642360"/>
    </source>
</evidence>
<dbReference type="PANTHER" id="PTHR11073:SF2">
    <property type="entry name" value="CALRETICULIN"/>
    <property type="match status" value="1"/>
</dbReference>
<keyword evidence="6" id="KW-0862">Zinc</keyword>
<dbReference type="AlphaFoldDB" id="A0ABC8SCY4"/>
<dbReference type="SUPFAM" id="SSF49899">
    <property type="entry name" value="Concanavalin A-like lectins/glucanases"/>
    <property type="match status" value="1"/>
</dbReference>
<keyword evidence="7" id="KW-0106">Calcium</keyword>
<dbReference type="GO" id="GO:0005783">
    <property type="term" value="C:endoplasmic reticulum"/>
    <property type="evidence" value="ECO:0007669"/>
    <property type="project" value="UniProtKB-SubCell"/>
</dbReference>
<comment type="similarity">
    <text evidence="2 10">Belongs to the calreticulin family.</text>
</comment>
<feature type="region of interest" description="Disordered" evidence="11">
    <location>
        <begin position="81"/>
        <end position="134"/>
    </location>
</feature>
<reference evidence="12 13" key="1">
    <citation type="submission" date="2024-02" db="EMBL/GenBank/DDBJ databases">
        <authorList>
            <person name="Vignale AGUSTIN F."/>
            <person name="Sosa J E."/>
            <person name="Modenutti C."/>
        </authorList>
    </citation>
    <scope>NUCLEOTIDE SEQUENCE [LARGE SCALE GENOMIC DNA]</scope>
</reference>
<dbReference type="PANTHER" id="PTHR11073">
    <property type="entry name" value="CALRETICULIN AND CALNEXIN"/>
    <property type="match status" value="1"/>
</dbReference>
<dbReference type="InterPro" id="IPR001580">
    <property type="entry name" value="Calret/calnex"/>
</dbReference>
<protein>
    <recommendedName>
        <fullName evidence="14">Calreticulin</fullName>
    </recommendedName>
</protein>
<feature type="compositionally biased region" description="Basic and acidic residues" evidence="11">
    <location>
        <begin position="249"/>
        <end position="278"/>
    </location>
</feature>
<dbReference type="Pfam" id="PF00262">
    <property type="entry name" value="Calreticulin"/>
    <property type="match status" value="2"/>
</dbReference>
<dbReference type="Gene3D" id="2.60.120.200">
    <property type="match status" value="1"/>
</dbReference>
<evidence type="ECO:0000256" key="3">
    <source>
        <dbReference type="ARBA" id="ARBA00022723"/>
    </source>
</evidence>